<evidence type="ECO:0008006" key="4">
    <source>
        <dbReference type="Google" id="ProtNLM"/>
    </source>
</evidence>
<evidence type="ECO:0000256" key="1">
    <source>
        <dbReference type="SAM" id="SignalP"/>
    </source>
</evidence>
<feature type="non-terminal residue" evidence="2">
    <location>
        <position position="1"/>
    </location>
</feature>
<keyword evidence="1" id="KW-0732">Signal</keyword>
<keyword evidence="3" id="KW-1185">Reference proteome</keyword>
<comment type="caution">
    <text evidence="2">The sequence shown here is derived from an EMBL/GenBank/DDBJ whole genome shotgun (WGS) entry which is preliminary data.</text>
</comment>
<evidence type="ECO:0000313" key="3">
    <source>
        <dbReference type="Proteomes" id="UP000258309"/>
    </source>
</evidence>
<feature type="signal peptide" evidence="1">
    <location>
        <begin position="1"/>
        <end position="18"/>
    </location>
</feature>
<name>A0A3E2H0Z7_SCYLI</name>
<accession>A0A3E2H0Z7</accession>
<evidence type="ECO:0000313" key="2">
    <source>
        <dbReference type="EMBL" id="RFU27064.1"/>
    </source>
</evidence>
<dbReference type="AlphaFoldDB" id="A0A3E2H0Z7"/>
<protein>
    <recommendedName>
        <fullName evidence="4">Antigenic cell wall galactomannoprotein</fullName>
    </recommendedName>
</protein>
<dbReference type="EMBL" id="NCSJ02000225">
    <property type="protein sequence ID" value="RFU27064.1"/>
    <property type="molecule type" value="Genomic_DNA"/>
</dbReference>
<feature type="non-terminal residue" evidence="2">
    <location>
        <position position="207"/>
    </location>
</feature>
<organism evidence="2 3">
    <name type="scientific">Scytalidium lignicola</name>
    <name type="common">Hyphomycete</name>
    <dbReference type="NCBI Taxonomy" id="5539"/>
    <lineage>
        <taxon>Eukaryota</taxon>
        <taxon>Fungi</taxon>
        <taxon>Dikarya</taxon>
        <taxon>Ascomycota</taxon>
        <taxon>Pezizomycotina</taxon>
        <taxon>Leotiomycetes</taxon>
        <taxon>Leotiomycetes incertae sedis</taxon>
        <taxon>Scytalidium</taxon>
    </lineage>
</organism>
<proteinExistence type="predicted"/>
<feature type="chain" id="PRO_5017809397" description="Antigenic cell wall galactomannoprotein" evidence="1">
    <location>
        <begin position="19"/>
        <end position="207"/>
    </location>
</feature>
<reference evidence="2 3" key="1">
    <citation type="submission" date="2018-05" db="EMBL/GenBank/DDBJ databases">
        <title>Draft genome sequence of Scytalidium lignicola DSM 105466, a ubiquitous saprotrophic fungus.</title>
        <authorList>
            <person name="Buettner E."/>
            <person name="Gebauer A.M."/>
            <person name="Hofrichter M."/>
            <person name="Liers C."/>
            <person name="Kellner H."/>
        </authorList>
    </citation>
    <scope>NUCLEOTIDE SEQUENCE [LARGE SCALE GENOMIC DNA]</scope>
    <source>
        <strain evidence="2 3">DSM 105466</strain>
    </source>
</reference>
<dbReference type="Proteomes" id="UP000258309">
    <property type="component" value="Unassembled WGS sequence"/>
</dbReference>
<gene>
    <name evidence="2" type="ORF">B7463_g9268</name>
</gene>
<sequence>MKVSQIILFSLGALAVSAAPAEPKEPTIKALSHVGNIKQKSTIQKTKIESLNLLEARARDQISTARRIQVSQILPLLNGLILSVISVEPDSIDGINPPALTGAIQTSLQTLSDNVIASIPNTDDGLPDNSVAIAGGLVIGKILENAADHLSTTNLVTLEWQTVFIAAYRALVNLAKDQIKIAFGVLDPATRLVQHLFDLVMAVTEDF</sequence>